<evidence type="ECO:0000259" key="8">
    <source>
        <dbReference type="PROSITE" id="PS50059"/>
    </source>
</evidence>
<comment type="similarity">
    <text evidence="2 6">Belongs to the FKBP-type PPIase family.</text>
</comment>
<evidence type="ECO:0000256" key="1">
    <source>
        <dbReference type="ARBA" id="ARBA00000971"/>
    </source>
</evidence>
<dbReference type="GO" id="GO:0003755">
    <property type="term" value="F:peptidyl-prolyl cis-trans isomerase activity"/>
    <property type="evidence" value="ECO:0007669"/>
    <property type="project" value="UniProtKB-UniRule"/>
</dbReference>
<evidence type="ECO:0000256" key="6">
    <source>
        <dbReference type="RuleBase" id="RU003915"/>
    </source>
</evidence>
<proteinExistence type="inferred from homology"/>
<dbReference type="InterPro" id="IPR001179">
    <property type="entry name" value="PPIase_FKBP_dom"/>
</dbReference>
<keyword evidence="4 5" id="KW-0413">Isomerase</keyword>
<sequence length="221" mass="23622">MFRSAVAMLILAFAIPAFAADPPKTEEQKTLYAIGQIIAQQLSVFSLSPAELEMVKQGLADGTGGKKAFDISAYSAKVQDLARLRRKAQGEKLAAANQKFLETASREKGAVKSDSGLVFVSLSEGNGKSPAAEDTVKVNYRGTLADGTEFDSSYKRGKPLEFPLQGVIKCWTEGLQKMKEGGKARLFCPSSIAYGEKGAGELILPGAALAFEVELLEVKKP</sequence>
<keyword evidence="3 5" id="KW-0697">Rotamase</keyword>
<dbReference type="AlphaFoldDB" id="A0A8J7JF21"/>
<feature type="domain" description="PPIase FKBP-type" evidence="8">
    <location>
        <begin position="133"/>
        <end position="219"/>
    </location>
</feature>
<dbReference type="FunFam" id="3.10.50.40:FF:000006">
    <property type="entry name" value="Peptidyl-prolyl cis-trans isomerase"/>
    <property type="match status" value="1"/>
</dbReference>
<comment type="catalytic activity">
    <reaction evidence="1 5 6">
        <text>[protein]-peptidylproline (omega=180) = [protein]-peptidylproline (omega=0)</text>
        <dbReference type="Rhea" id="RHEA:16237"/>
        <dbReference type="Rhea" id="RHEA-COMP:10747"/>
        <dbReference type="Rhea" id="RHEA-COMP:10748"/>
        <dbReference type="ChEBI" id="CHEBI:83833"/>
        <dbReference type="ChEBI" id="CHEBI:83834"/>
        <dbReference type="EC" id="5.2.1.8"/>
    </reaction>
</comment>
<dbReference type="Gene3D" id="3.10.50.40">
    <property type="match status" value="1"/>
</dbReference>
<dbReference type="Pfam" id="PF01346">
    <property type="entry name" value="FKBP_N"/>
    <property type="match status" value="1"/>
</dbReference>
<dbReference type="GO" id="GO:0006457">
    <property type="term" value="P:protein folding"/>
    <property type="evidence" value="ECO:0007669"/>
    <property type="project" value="InterPro"/>
</dbReference>
<gene>
    <name evidence="9" type="ORF">JFN93_14760</name>
</gene>
<dbReference type="RefSeq" id="WP_199384864.1">
    <property type="nucleotide sequence ID" value="NZ_JAEMHM010000011.1"/>
</dbReference>
<dbReference type="PANTHER" id="PTHR43811">
    <property type="entry name" value="FKBP-TYPE PEPTIDYL-PROLYL CIS-TRANS ISOMERASE FKPA"/>
    <property type="match status" value="1"/>
</dbReference>
<dbReference type="InterPro" id="IPR046357">
    <property type="entry name" value="PPIase_dom_sf"/>
</dbReference>
<organism evidence="9 10">
    <name type="scientific">Geomesophilobacter sediminis</name>
    <dbReference type="NCBI Taxonomy" id="2798584"/>
    <lineage>
        <taxon>Bacteria</taxon>
        <taxon>Pseudomonadati</taxon>
        <taxon>Thermodesulfobacteriota</taxon>
        <taxon>Desulfuromonadia</taxon>
        <taxon>Geobacterales</taxon>
        <taxon>Geobacteraceae</taxon>
        <taxon>Geomesophilobacter</taxon>
    </lineage>
</organism>
<comment type="caution">
    <text evidence="9">The sequence shown here is derived from an EMBL/GenBank/DDBJ whole genome shotgun (WGS) entry which is preliminary data.</text>
</comment>
<keyword evidence="7" id="KW-0732">Signal</keyword>
<dbReference type="SUPFAM" id="SSF54534">
    <property type="entry name" value="FKBP-like"/>
    <property type="match status" value="1"/>
</dbReference>
<dbReference type="InterPro" id="IPR036944">
    <property type="entry name" value="PPIase_FKBP_N_sf"/>
</dbReference>
<name>A0A8J7JF21_9BACT</name>
<keyword evidence="10" id="KW-1185">Reference proteome</keyword>
<dbReference type="PANTHER" id="PTHR43811:SF19">
    <property type="entry name" value="39 KDA FK506-BINDING NUCLEAR PROTEIN"/>
    <property type="match status" value="1"/>
</dbReference>
<dbReference type="InterPro" id="IPR000774">
    <property type="entry name" value="PPIase_FKBP_N"/>
</dbReference>
<dbReference type="Proteomes" id="UP000636888">
    <property type="component" value="Unassembled WGS sequence"/>
</dbReference>
<evidence type="ECO:0000256" key="7">
    <source>
        <dbReference type="SAM" id="SignalP"/>
    </source>
</evidence>
<accession>A0A8J7JF21</accession>
<dbReference type="Gene3D" id="1.10.287.460">
    <property type="entry name" value="Peptidyl-prolyl cis-trans isomerase, FKBP-type, N-terminal domain"/>
    <property type="match status" value="1"/>
</dbReference>
<reference evidence="9" key="1">
    <citation type="submission" date="2020-12" db="EMBL/GenBank/DDBJ databases">
        <title>Geomonas sp. Red875, isolated from river sediment.</title>
        <authorList>
            <person name="Xu Z."/>
            <person name="Zhang Z."/>
            <person name="Masuda Y."/>
            <person name="Itoh H."/>
            <person name="Senoo K."/>
        </authorList>
    </citation>
    <scope>NUCLEOTIDE SEQUENCE</scope>
    <source>
        <strain evidence="9">Red875</strain>
    </source>
</reference>
<dbReference type="Pfam" id="PF00254">
    <property type="entry name" value="FKBP_C"/>
    <property type="match status" value="1"/>
</dbReference>
<protein>
    <recommendedName>
        <fullName evidence="6">Peptidyl-prolyl cis-trans isomerase</fullName>
        <ecNumber evidence="6">5.2.1.8</ecNumber>
    </recommendedName>
</protein>
<feature type="signal peptide" evidence="7">
    <location>
        <begin position="1"/>
        <end position="19"/>
    </location>
</feature>
<feature type="chain" id="PRO_5035250063" description="Peptidyl-prolyl cis-trans isomerase" evidence="7">
    <location>
        <begin position="20"/>
        <end position="221"/>
    </location>
</feature>
<evidence type="ECO:0000256" key="2">
    <source>
        <dbReference type="ARBA" id="ARBA00006577"/>
    </source>
</evidence>
<evidence type="ECO:0000256" key="5">
    <source>
        <dbReference type="PROSITE-ProRule" id="PRU00277"/>
    </source>
</evidence>
<evidence type="ECO:0000256" key="3">
    <source>
        <dbReference type="ARBA" id="ARBA00023110"/>
    </source>
</evidence>
<evidence type="ECO:0000256" key="4">
    <source>
        <dbReference type="ARBA" id="ARBA00023235"/>
    </source>
</evidence>
<evidence type="ECO:0000313" key="10">
    <source>
        <dbReference type="Proteomes" id="UP000636888"/>
    </source>
</evidence>
<dbReference type="EMBL" id="JAEMHM010000011">
    <property type="protein sequence ID" value="MBJ6725976.1"/>
    <property type="molecule type" value="Genomic_DNA"/>
</dbReference>
<evidence type="ECO:0000313" key="9">
    <source>
        <dbReference type="EMBL" id="MBJ6725976.1"/>
    </source>
</evidence>
<dbReference type="EC" id="5.2.1.8" evidence="6"/>
<dbReference type="PROSITE" id="PS50059">
    <property type="entry name" value="FKBP_PPIASE"/>
    <property type="match status" value="1"/>
</dbReference>